<gene>
    <name evidence="1" type="ORF">Ahy_B07g086980</name>
</gene>
<name>A0A444YAY8_ARAHY</name>
<evidence type="ECO:0000313" key="1">
    <source>
        <dbReference type="EMBL" id="RYQ99111.1"/>
    </source>
</evidence>
<comment type="caution">
    <text evidence="1">The sequence shown here is derived from an EMBL/GenBank/DDBJ whole genome shotgun (WGS) entry which is preliminary data.</text>
</comment>
<proteinExistence type="predicted"/>
<dbReference type="AlphaFoldDB" id="A0A444YAY8"/>
<evidence type="ECO:0000313" key="2">
    <source>
        <dbReference type="Proteomes" id="UP000289738"/>
    </source>
</evidence>
<dbReference type="EMBL" id="SDMP01000017">
    <property type="protein sequence ID" value="RYQ99111.1"/>
    <property type="molecule type" value="Genomic_DNA"/>
</dbReference>
<protein>
    <submittedName>
        <fullName evidence="1">Uncharacterized protein</fullName>
    </submittedName>
</protein>
<accession>A0A444YAY8</accession>
<organism evidence="1 2">
    <name type="scientific">Arachis hypogaea</name>
    <name type="common">Peanut</name>
    <dbReference type="NCBI Taxonomy" id="3818"/>
    <lineage>
        <taxon>Eukaryota</taxon>
        <taxon>Viridiplantae</taxon>
        <taxon>Streptophyta</taxon>
        <taxon>Embryophyta</taxon>
        <taxon>Tracheophyta</taxon>
        <taxon>Spermatophyta</taxon>
        <taxon>Magnoliopsida</taxon>
        <taxon>eudicotyledons</taxon>
        <taxon>Gunneridae</taxon>
        <taxon>Pentapetalae</taxon>
        <taxon>rosids</taxon>
        <taxon>fabids</taxon>
        <taxon>Fabales</taxon>
        <taxon>Fabaceae</taxon>
        <taxon>Papilionoideae</taxon>
        <taxon>50 kb inversion clade</taxon>
        <taxon>dalbergioids sensu lato</taxon>
        <taxon>Dalbergieae</taxon>
        <taxon>Pterocarpus clade</taxon>
        <taxon>Arachis</taxon>
    </lineage>
</organism>
<sequence>MKKNGLTSYRLVENDSHLVHGLLEVKGALVGSSRREKGCSQFDNDRVTLLLRSKTRNPLNMIQKGSYFIVDQRFLYEKYESEFEEGEGFGLLEYGALGTFYLIVSKDPVNWNFPIGLGHFGASGSFMRKRMSFKRMIWSSCRPIHLGPCRSTLFPIEDQPFVSVSVFSHRQFFADEEMSKGLLTF</sequence>
<keyword evidence="2" id="KW-1185">Reference proteome</keyword>
<reference evidence="1 2" key="1">
    <citation type="submission" date="2019-01" db="EMBL/GenBank/DDBJ databases">
        <title>Sequencing of cultivated peanut Arachis hypogaea provides insights into genome evolution and oil improvement.</title>
        <authorList>
            <person name="Chen X."/>
        </authorList>
    </citation>
    <scope>NUCLEOTIDE SEQUENCE [LARGE SCALE GENOMIC DNA]</scope>
    <source>
        <strain evidence="2">cv. Fuhuasheng</strain>
        <tissue evidence="1">Leaves</tissue>
    </source>
</reference>
<dbReference type="STRING" id="3818.A0A444YAY8"/>
<dbReference type="Proteomes" id="UP000289738">
    <property type="component" value="Chromosome B07"/>
</dbReference>